<gene>
    <name evidence="2" type="ORF">HMI49_32475</name>
</gene>
<dbReference type="InterPro" id="IPR013249">
    <property type="entry name" value="RNA_pol_sigma70_r4_t2"/>
</dbReference>
<dbReference type="NCBIfam" id="TIGR03001">
    <property type="entry name" value="Sig-70_gmx1"/>
    <property type="match status" value="1"/>
</dbReference>
<dbReference type="GO" id="GO:0006352">
    <property type="term" value="P:DNA-templated transcription initiation"/>
    <property type="evidence" value="ECO:0007669"/>
    <property type="project" value="InterPro"/>
</dbReference>
<sequence length="307" mass="33804">MRQAPELVGTLLAHARVRAPPPEDVAVLERLLQETLASAHTRWSGDALPPELFMRHLAERLPEASPESPLSPLLGQLALEELYLACACVHGVAGATEAFEQHYLSKLPGLLAYLKHPPALMDDVCQVTRVKLLVRMPEEEPRIKDYTGRGALLSWVRVTAIRVSIKLSAADKPAPEEDVGAVLDALPAPGSNAELELIRQSHQAEFQRAVREAFSTLSPDERHLLRLYCFDRLSTTELGALLRVNQSTVSRWLKSARQTVYSETRRLLRERLGLSTQGFESFLAVLGSQLDVSISQLFGDGGGPPRG</sequence>
<dbReference type="AlphaFoldDB" id="A0A3A8I3Y4"/>
<protein>
    <submittedName>
        <fullName evidence="2">Sigma-70 family RNA polymerase sigma factor</fullName>
    </submittedName>
</protein>
<dbReference type="NCBIfam" id="TIGR02937">
    <property type="entry name" value="sigma70-ECF"/>
    <property type="match status" value="1"/>
</dbReference>
<evidence type="ECO:0000259" key="1">
    <source>
        <dbReference type="Pfam" id="PF08281"/>
    </source>
</evidence>
<dbReference type="CDD" id="cd06171">
    <property type="entry name" value="Sigma70_r4"/>
    <property type="match status" value="1"/>
</dbReference>
<dbReference type="Proteomes" id="UP000563426">
    <property type="component" value="Unassembled WGS sequence"/>
</dbReference>
<dbReference type="Gene3D" id="1.10.10.10">
    <property type="entry name" value="Winged helix-like DNA-binding domain superfamily/Winged helix DNA-binding domain"/>
    <property type="match status" value="1"/>
</dbReference>
<dbReference type="GO" id="GO:0016987">
    <property type="term" value="F:sigma factor activity"/>
    <property type="evidence" value="ECO:0007669"/>
    <property type="project" value="InterPro"/>
</dbReference>
<dbReference type="GO" id="GO:0003677">
    <property type="term" value="F:DNA binding"/>
    <property type="evidence" value="ECO:0007669"/>
    <property type="project" value="InterPro"/>
</dbReference>
<dbReference type="EMBL" id="JABFJV010000267">
    <property type="protein sequence ID" value="NOK37927.1"/>
    <property type="molecule type" value="Genomic_DNA"/>
</dbReference>
<dbReference type="InterPro" id="IPR036388">
    <property type="entry name" value="WH-like_DNA-bd_sf"/>
</dbReference>
<name>A0A3A8I3Y4_9BACT</name>
<organism evidence="2 3">
    <name type="scientific">Corallococcus exercitus</name>
    <dbReference type="NCBI Taxonomy" id="2316736"/>
    <lineage>
        <taxon>Bacteria</taxon>
        <taxon>Pseudomonadati</taxon>
        <taxon>Myxococcota</taxon>
        <taxon>Myxococcia</taxon>
        <taxon>Myxococcales</taxon>
        <taxon>Cystobacterineae</taxon>
        <taxon>Myxococcaceae</taxon>
        <taxon>Corallococcus</taxon>
    </lineage>
</organism>
<dbReference type="SUPFAM" id="SSF88659">
    <property type="entry name" value="Sigma3 and sigma4 domains of RNA polymerase sigma factors"/>
    <property type="match status" value="1"/>
</dbReference>
<evidence type="ECO:0000313" key="2">
    <source>
        <dbReference type="EMBL" id="NOK37927.1"/>
    </source>
</evidence>
<dbReference type="InterPro" id="IPR014284">
    <property type="entry name" value="RNA_pol_sigma-70_dom"/>
</dbReference>
<dbReference type="OrthoDB" id="5522749at2"/>
<evidence type="ECO:0000313" key="3">
    <source>
        <dbReference type="Proteomes" id="UP000563426"/>
    </source>
</evidence>
<reference evidence="2 3" key="1">
    <citation type="submission" date="2020-05" db="EMBL/GenBank/DDBJ databases">
        <authorList>
            <person name="Whitworth D."/>
        </authorList>
    </citation>
    <scope>NUCLEOTIDE SEQUENCE [LARGE SCALE GENOMIC DNA]</scope>
    <source>
        <strain evidence="2 3">AB043B</strain>
    </source>
</reference>
<accession>A0A3A8I3Y4</accession>
<proteinExistence type="predicted"/>
<comment type="caution">
    <text evidence="2">The sequence shown here is derived from an EMBL/GenBank/DDBJ whole genome shotgun (WGS) entry which is preliminary data.</text>
</comment>
<keyword evidence="3" id="KW-1185">Reference proteome</keyword>
<dbReference type="Pfam" id="PF08281">
    <property type="entry name" value="Sigma70_r4_2"/>
    <property type="match status" value="1"/>
</dbReference>
<dbReference type="InterPro" id="IPR013324">
    <property type="entry name" value="RNA_pol_sigma_r3/r4-like"/>
</dbReference>
<feature type="domain" description="RNA polymerase sigma factor 70 region 4 type 2" evidence="1">
    <location>
        <begin position="208"/>
        <end position="258"/>
    </location>
</feature>
<dbReference type="InterPro" id="IPR011745">
    <property type="entry name" value="RNA_pol_sigma70_MYXXA"/>
</dbReference>